<accession>A0A218X753</accession>
<dbReference type="EMBL" id="MTKT01002214">
    <property type="protein sequence ID" value="OWM80777.1"/>
    <property type="molecule type" value="Genomic_DNA"/>
</dbReference>
<gene>
    <name evidence="1" type="ORF">CDL15_Pgr006807</name>
</gene>
<name>A0A218X753_PUNGR</name>
<protein>
    <submittedName>
        <fullName evidence="1">Uncharacterized protein</fullName>
    </submittedName>
</protein>
<evidence type="ECO:0000313" key="2">
    <source>
        <dbReference type="Proteomes" id="UP000197138"/>
    </source>
</evidence>
<dbReference type="Proteomes" id="UP000197138">
    <property type="component" value="Unassembled WGS sequence"/>
</dbReference>
<reference evidence="2" key="1">
    <citation type="journal article" date="2017" name="Plant J.">
        <title>The pomegranate (Punica granatum L.) genome and the genomics of punicalagin biosynthesis.</title>
        <authorList>
            <person name="Qin G."/>
            <person name="Xu C."/>
            <person name="Ming R."/>
            <person name="Tang H."/>
            <person name="Guyot R."/>
            <person name="Kramer E.M."/>
            <person name="Hu Y."/>
            <person name="Yi X."/>
            <person name="Qi Y."/>
            <person name="Xu X."/>
            <person name="Gao Z."/>
            <person name="Pan H."/>
            <person name="Jian J."/>
            <person name="Tian Y."/>
            <person name="Yue Z."/>
            <person name="Xu Y."/>
        </authorList>
    </citation>
    <scope>NUCLEOTIDE SEQUENCE [LARGE SCALE GENOMIC DNA]</scope>
    <source>
        <strain evidence="2">cv. Dabenzi</strain>
    </source>
</reference>
<sequence length="82" mass="9793">MNLRQWHYELSISSLNNITIKSTEDMAVGRRYQYRLGHFQLTSFFGRKLNAEIDNITDPHNSKCKTEINKTQIKMKQRDEFI</sequence>
<dbReference type="AlphaFoldDB" id="A0A218X753"/>
<evidence type="ECO:0000313" key="1">
    <source>
        <dbReference type="EMBL" id="OWM80777.1"/>
    </source>
</evidence>
<proteinExistence type="predicted"/>
<comment type="caution">
    <text evidence="1">The sequence shown here is derived from an EMBL/GenBank/DDBJ whole genome shotgun (WGS) entry which is preliminary data.</text>
</comment>
<organism evidence="1 2">
    <name type="scientific">Punica granatum</name>
    <name type="common">Pomegranate</name>
    <dbReference type="NCBI Taxonomy" id="22663"/>
    <lineage>
        <taxon>Eukaryota</taxon>
        <taxon>Viridiplantae</taxon>
        <taxon>Streptophyta</taxon>
        <taxon>Embryophyta</taxon>
        <taxon>Tracheophyta</taxon>
        <taxon>Spermatophyta</taxon>
        <taxon>Magnoliopsida</taxon>
        <taxon>eudicotyledons</taxon>
        <taxon>Gunneridae</taxon>
        <taxon>Pentapetalae</taxon>
        <taxon>rosids</taxon>
        <taxon>malvids</taxon>
        <taxon>Myrtales</taxon>
        <taxon>Lythraceae</taxon>
        <taxon>Punica</taxon>
    </lineage>
</organism>